<proteinExistence type="predicted"/>
<name>A0A9W9PCE8_PENCI</name>
<reference evidence="1" key="2">
    <citation type="journal article" date="2023" name="IMA Fungus">
        <title>Comparative genomic study of the Penicillium genus elucidates a diverse pangenome and 15 lateral gene transfer events.</title>
        <authorList>
            <person name="Petersen C."/>
            <person name="Sorensen T."/>
            <person name="Nielsen M.R."/>
            <person name="Sondergaard T.E."/>
            <person name="Sorensen J.L."/>
            <person name="Fitzpatrick D.A."/>
            <person name="Frisvad J.C."/>
            <person name="Nielsen K.L."/>
        </authorList>
    </citation>
    <scope>NUCLEOTIDE SEQUENCE</scope>
    <source>
        <strain evidence="1">IBT 23319</strain>
    </source>
</reference>
<dbReference type="Proteomes" id="UP001147733">
    <property type="component" value="Unassembled WGS sequence"/>
</dbReference>
<sequence length="133" mass="15095">MAAFQRIPAGITKLLMNEQTRWRENASGIFGYHRYHAFSILMLNRSFGVGNMPYLDIDNHGLVNVDASFHIHLAEAEDYQSSVTPHTWSLVQHYVADLKQRNIRIAIFGMTAQGNANANATRSLIRLSHSPWN</sequence>
<keyword evidence="2" id="KW-1185">Reference proteome</keyword>
<dbReference type="PANTHER" id="PTHR47779">
    <property type="entry name" value="SYNTHASE (CCG-9), PUTATIVE (AFU_ORTHOLOGUE AFUA_3G12100)-RELATED"/>
    <property type="match status" value="1"/>
</dbReference>
<organism evidence="1 2">
    <name type="scientific">Penicillium citrinum</name>
    <dbReference type="NCBI Taxonomy" id="5077"/>
    <lineage>
        <taxon>Eukaryota</taxon>
        <taxon>Fungi</taxon>
        <taxon>Dikarya</taxon>
        <taxon>Ascomycota</taxon>
        <taxon>Pezizomycotina</taxon>
        <taxon>Eurotiomycetes</taxon>
        <taxon>Eurotiomycetidae</taxon>
        <taxon>Eurotiales</taxon>
        <taxon>Aspergillaceae</taxon>
        <taxon>Penicillium</taxon>
    </lineage>
</organism>
<comment type="caution">
    <text evidence="1">The sequence shown here is derived from an EMBL/GenBank/DDBJ whole genome shotgun (WGS) entry which is preliminary data.</text>
</comment>
<evidence type="ECO:0000313" key="2">
    <source>
        <dbReference type="Proteomes" id="UP001147733"/>
    </source>
</evidence>
<evidence type="ECO:0000313" key="1">
    <source>
        <dbReference type="EMBL" id="KAJ5240703.1"/>
    </source>
</evidence>
<dbReference type="RefSeq" id="XP_056503708.1">
    <property type="nucleotide sequence ID" value="XM_056641214.1"/>
</dbReference>
<reference evidence="1" key="1">
    <citation type="submission" date="2022-11" db="EMBL/GenBank/DDBJ databases">
        <authorList>
            <person name="Petersen C."/>
        </authorList>
    </citation>
    <scope>NUCLEOTIDE SEQUENCE</scope>
    <source>
        <strain evidence="1">IBT 23319</strain>
    </source>
</reference>
<protein>
    <submittedName>
        <fullName evidence="1">UDP-Glycosyltransferase/glycogen phosphorylase</fullName>
    </submittedName>
</protein>
<dbReference type="GeneID" id="81380381"/>
<dbReference type="PANTHER" id="PTHR47779:SF2">
    <property type="entry name" value="SHOCK TREHALOSE SYNTHASE, PUTATIVE (AFU_ORTHOLOGUE AFUA_5G14780)-RELATED"/>
    <property type="match status" value="1"/>
</dbReference>
<dbReference type="EMBL" id="JAPQKT010000002">
    <property type="protein sequence ID" value="KAJ5240703.1"/>
    <property type="molecule type" value="Genomic_DNA"/>
</dbReference>
<dbReference type="AlphaFoldDB" id="A0A9W9PCE8"/>
<gene>
    <name evidence="1" type="ORF">N7469_002294</name>
</gene>
<accession>A0A9W9PCE8</accession>
<dbReference type="InterPro" id="IPR052078">
    <property type="entry name" value="Trehalose_Metab_GTase"/>
</dbReference>
<dbReference type="Gene3D" id="3.40.50.2000">
    <property type="entry name" value="Glycogen Phosphorylase B"/>
    <property type="match status" value="1"/>
</dbReference>